<dbReference type="SUPFAM" id="SSF51735">
    <property type="entry name" value="NAD(P)-binding Rossmann-fold domains"/>
    <property type="match status" value="1"/>
</dbReference>
<dbReference type="PANTHER" id="PTHR43677">
    <property type="entry name" value="SHORT-CHAIN DEHYDROGENASE/REDUCTASE"/>
    <property type="match status" value="1"/>
</dbReference>
<reference evidence="2" key="1">
    <citation type="submission" date="2021-01" db="EMBL/GenBank/DDBJ databases">
        <title>Characterization of Corynebacterium spp. from penguins.</title>
        <authorList>
            <person name="Svec P."/>
        </authorList>
    </citation>
    <scope>NUCLEOTIDE SEQUENCE</scope>
    <source>
        <strain evidence="2">CCM 8835</strain>
    </source>
</reference>
<dbReference type="Proteomes" id="UP000650005">
    <property type="component" value="Unassembled WGS sequence"/>
</dbReference>
<dbReference type="RefSeq" id="WP_200255794.1">
    <property type="nucleotide sequence ID" value="NZ_JAENIP020000001.1"/>
</dbReference>
<dbReference type="Gene3D" id="3.90.180.10">
    <property type="entry name" value="Medium-chain alcohol dehydrogenases, catalytic domain"/>
    <property type="match status" value="1"/>
</dbReference>
<dbReference type="InterPro" id="IPR014188">
    <property type="entry name" value="Acrylyl-CoA_reductase_AcuI"/>
</dbReference>
<gene>
    <name evidence="2" type="ORF">JIM95_00225</name>
</gene>
<dbReference type="PANTHER" id="PTHR43677:SF1">
    <property type="entry name" value="ACRYLYL-COA REDUCTASE ACUI-RELATED"/>
    <property type="match status" value="1"/>
</dbReference>
<evidence type="ECO:0000313" key="2">
    <source>
        <dbReference type="EMBL" id="MBK1843005.1"/>
    </source>
</evidence>
<protein>
    <submittedName>
        <fullName evidence="2">Oxidoreductase</fullName>
    </submittedName>
</protein>
<name>A0ABS1FHU2_9CORY</name>
<dbReference type="InterPro" id="IPR013154">
    <property type="entry name" value="ADH-like_N"/>
</dbReference>
<comment type="caution">
    <text evidence="2">The sequence shown here is derived from an EMBL/GenBank/DDBJ whole genome shotgun (WGS) entry which is preliminary data.</text>
</comment>
<dbReference type="Pfam" id="PF08240">
    <property type="entry name" value="ADH_N"/>
    <property type="match status" value="1"/>
</dbReference>
<dbReference type="NCBIfam" id="TIGR02823">
    <property type="entry name" value="oxido_YhdH"/>
    <property type="match status" value="1"/>
</dbReference>
<evidence type="ECO:0000259" key="1">
    <source>
        <dbReference type="SMART" id="SM00829"/>
    </source>
</evidence>
<dbReference type="SUPFAM" id="SSF50129">
    <property type="entry name" value="GroES-like"/>
    <property type="match status" value="1"/>
</dbReference>
<dbReference type="InterPro" id="IPR020843">
    <property type="entry name" value="ER"/>
</dbReference>
<sequence length="336" mass="34352">MTHTIVVDRCTDPDNPDGTVVISRMITEDDDTVHGEGDLLIDVTHSSLNYKDALALRGTKGVARILPLVPGIDACGTVVDSDSDRFAPGDRVVVNGAGLGETRAGGYTGKLRVDSASTVHIPENISTLRAAAIGTAGFTAALSVDALTGAGVGPQDGPVLVTGATGGVGATAILLLASLGFDIVAATGRVAEHSDMLRELGAAEVIDRAELAEPGRPLQSERYAGVVDAVGSHTLVNALAQVRWGGAVTACGLAHGADLPGTVMPFILRAVKLLGINSVDAPSELRERAWTLLSGHLDQAALDRITTVRPLSSVAQAGEELLAGKLAGRTVIDVSA</sequence>
<accession>A0ABS1FHU2</accession>
<dbReference type="InterPro" id="IPR013149">
    <property type="entry name" value="ADH-like_C"/>
</dbReference>
<dbReference type="Pfam" id="PF00107">
    <property type="entry name" value="ADH_zinc_N"/>
    <property type="match status" value="1"/>
</dbReference>
<evidence type="ECO:0000313" key="3">
    <source>
        <dbReference type="Proteomes" id="UP000650005"/>
    </source>
</evidence>
<dbReference type="Gene3D" id="3.40.50.720">
    <property type="entry name" value="NAD(P)-binding Rossmann-like Domain"/>
    <property type="match status" value="1"/>
</dbReference>
<dbReference type="CDD" id="cd08288">
    <property type="entry name" value="MDR_yhdh"/>
    <property type="match status" value="1"/>
</dbReference>
<keyword evidence="3" id="KW-1185">Reference proteome</keyword>
<dbReference type="EMBL" id="JAENIP010000002">
    <property type="protein sequence ID" value="MBK1843005.1"/>
    <property type="molecule type" value="Genomic_DNA"/>
</dbReference>
<organism evidence="2 3">
    <name type="scientific">Corynebacterium antarcticum</name>
    <dbReference type="NCBI Taxonomy" id="2800405"/>
    <lineage>
        <taxon>Bacteria</taxon>
        <taxon>Bacillati</taxon>
        <taxon>Actinomycetota</taxon>
        <taxon>Actinomycetes</taxon>
        <taxon>Mycobacteriales</taxon>
        <taxon>Corynebacteriaceae</taxon>
        <taxon>Corynebacterium</taxon>
    </lineage>
</organism>
<dbReference type="InterPro" id="IPR051397">
    <property type="entry name" value="Zn-ADH-like_protein"/>
</dbReference>
<dbReference type="InterPro" id="IPR036291">
    <property type="entry name" value="NAD(P)-bd_dom_sf"/>
</dbReference>
<dbReference type="SMART" id="SM00829">
    <property type="entry name" value="PKS_ER"/>
    <property type="match status" value="1"/>
</dbReference>
<proteinExistence type="predicted"/>
<dbReference type="InterPro" id="IPR011032">
    <property type="entry name" value="GroES-like_sf"/>
</dbReference>
<feature type="domain" description="Enoyl reductase (ER)" evidence="1">
    <location>
        <begin position="18"/>
        <end position="332"/>
    </location>
</feature>